<dbReference type="Proteomes" id="UP000029067">
    <property type="component" value="Unassembled WGS sequence"/>
</dbReference>
<comment type="caution">
    <text evidence="1">The sequence shown here is derived from an EMBL/GenBank/DDBJ whole genome shotgun (WGS) entry which is preliminary data.</text>
</comment>
<protein>
    <submittedName>
        <fullName evidence="1">Uncharacterized protein</fullName>
    </submittedName>
</protein>
<organism evidence="1 2">
    <name type="scientific">Bifidobacterium cuniculi</name>
    <dbReference type="NCBI Taxonomy" id="1688"/>
    <lineage>
        <taxon>Bacteria</taxon>
        <taxon>Bacillati</taxon>
        <taxon>Actinomycetota</taxon>
        <taxon>Actinomycetes</taxon>
        <taxon>Bifidobacteriales</taxon>
        <taxon>Bifidobacteriaceae</taxon>
        <taxon>Bifidobacterium</taxon>
    </lineage>
</organism>
<name>A0A087AT37_9BIFI</name>
<proteinExistence type="predicted"/>
<dbReference type="STRING" id="1688.BCUN_1842"/>
<reference evidence="1 2" key="1">
    <citation type="submission" date="2014-03" db="EMBL/GenBank/DDBJ databases">
        <title>Genomics of Bifidobacteria.</title>
        <authorList>
            <person name="Ventura M."/>
            <person name="Milani C."/>
            <person name="Lugli G.A."/>
        </authorList>
    </citation>
    <scope>NUCLEOTIDE SEQUENCE [LARGE SCALE GENOMIC DNA]</scope>
    <source>
        <strain evidence="1 2">LMG 10738</strain>
    </source>
</reference>
<evidence type="ECO:0000313" key="1">
    <source>
        <dbReference type="EMBL" id="KFI61937.1"/>
    </source>
</evidence>
<gene>
    <name evidence="1" type="ORF">BCUN_1842</name>
</gene>
<sequence length="99" mass="11334">MRRDMARCGTETSFDDIDYLFQMARMSSDSSDDTVPALVECLKRHGLAEQSLTADDYKQIVMDPTSDQEHFGKYFDETRDDYDAEQSPAYWACNADPNS</sequence>
<keyword evidence="2" id="KW-1185">Reference proteome</keyword>
<evidence type="ECO:0000313" key="2">
    <source>
        <dbReference type="Proteomes" id="UP000029067"/>
    </source>
</evidence>
<accession>A0A087AT37</accession>
<dbReference type="AlphaFoldDB" id="A0A087AT37"/>
<dbReference type="EMBL" id="JGYV01000014">
    <property type="protein sequence ID" value="KFI61937.1"/>
    <property type="molecule type" value="Genomic_DNA"/>
</dbReference>